<feature type="compositionally biased region" description="Basic and acidic residues" evidence="1">
    <location>
        <begin position="122"/>
        <end position="134"/>
    </location>
</feature>
<organism evidence="3 4">
    <name type="scientific">Modestobacter italicus (strain DSM 44449 / CECT 9708 / BC 501)</name>
    <dbReference type="NCBI Taxonomy" id="2732864"/>
    <lineage>
        <taxon>Bacteria</taxon>
        <taxon>Bacillati</taxon>
        <taxon>Actinomycetota</taxon>
        <taxon>Actinomycetes</taxon>
        <taxon>Geodermatophilales</taxon>
        <taxon>Geodermatophilaceae</taxon>
        <taxon>Modestobacter</taxon>
    </lineage>
</organism>
<dbReference type="AlphaFoldDB" id="I4EZW3"/>
<dbReference type="STRING" id="477641.MODMU_3514"/>
<reference evidence="3 4" key="1">
    <citation type="journal article" date="2012" name="J. Bacteriol.">
        <title>Genome Sequence of Radiation-Resistant Modestobacter marinus Strain BC501, a Representative Actinobacterium That Thrives on Calcareous Stone Surfaces.</title>
        <authorList>
            <person name="Normand P."/>
            <person name="Gury J."/>
            <person name="Pujic P."/>
            <person name="Chouaia B."/>
            <person name="Crotti E."/>
            <person name="Brusetti L."/>
            <person name="Daffonchio D."/>
            <person name="Vacherie B."/>
            <person name="Barbe V."/>
            <person name="Medigue C."/>
            <person name="Calteau A."/>
            <person name="Ghodhbane-Gtari F."/>
            <person name="Essoussi I."/>
            <person name="Nouioui I."/>
            <person name="Abbassi-Ghozzi I."/>
            <person name="Gtari M."/>
        </authorList>
    </citation>
    <scope>NUCLEOTIDE SEQUENCE [LARGE SCALE GENOMIC DNA]</scope>
    <source>
        <strain evidence="4">BC 501</strain>
    </source>
</reference>
<feature type="compositionally biased region" description="Basic and acidic residues" evidence="1">
    <location>
        <begin position="81"/>
        <end position="90"/>
    </location>
</feature>
<sequence length="225" mass="23865">MTLPRRGRGRRDNGLDAALWSPVRDVDPRVGEHLLDVLLDAGIAAYLEPATDVEPYTRTVSLPSPPSDRLFVDRARRVEASSLVDRHAEPRPAGPPAREERPDLDADAEFARIVAAFEAEHGRTAVSDEPRDDPPPPPAEPAVLDAPEEHYEPPPPPPLPVLAPASLYALVLIVVGVVLIVAPGRVGLSLDVGLVLGVAAVAGGVAVLVSRMRDRSDDGDDGAVV</sequence>
<dbReference type="Proteomes" id="UP000006461">
    <property type="component" value="Chromosome"/>
</dbReference>
<evidence type="ECO:0000256" key="1">
    <source>
        <dbReference type="SAM" id="MobiDB-lite"/>
    </source>
</evidence>
<feature type="transmembrane region" description="Helical" evidence="2">
    <location>
        <begin position="161"/>
        <end position="182"/>
    </location>
</feature>
<name>I4EZW3_MODI5</name>
<accession>I4EZW3</accession>
<gene>
    <name evidence="3" type="ordered locus">MODMU_3514</name>
</gene>
<dbReference type="eggNOG" id="ENOG5033FW7">
    <property type="taxonomic scope" value="Bacteria"/>
</dbReference>
<dbReference type="KEGG" id="mmar:MODMU_3514"/>
<keyword evidence="2" id="KW-0472">Membrane</keyword>
<keyword evidence="2" id="KW-1133">Transmembrane helix</keyword>
<keyword evidence="2" id="KW-0812">Transmembrane</keyword>
<protein>
    <recommendedName>
        <fullName evidence="5">DUF308 domain-containing protein</fullName>
    </recommendedName>
</protein>
<dbReference type="HOGENOM" id="CLU_066404_0_0_11"/>
<evidence type="ECO:0008006" key="5">
    <source>
        <dbReference type="Google" id="ProtNLM"/>
    </source>
</evidence>
<dbReference type="PATRIC" id="fig|477641.3.peg.3333"/>
<dbReference type="OMA" id="SGWPAWV"/>
<evidence type="ECO:0000256" key="2">
    <source>
        <dbReference type="SAM" id="Phobius"/>
    </source>
</evidence>
<feature type="region of interest" description="Disordered" evidence="1">
    <location>
        <begin position="81"/>
        <end position="103"/>
    </location>
</feature>
<keyword evidence="4" id="KW-1185">Reference proteome</keyword>
<dbReference type="EMBL" id="FO203431">
    <property type="protein sequence ID" value="CCH88926.1"/>
    <property type="molecule type" value="Genomic_DNA"/>
</dbReference>
<evidence type="ECO:0000313" key="3">
    <source>
        <dbReference type="EMBL" id="CCH88926.1"/>
    </source>
</evidence>
<proteinExistence type="predicted"/>
<dbReference type="OrthoDB" id="5194081at2"/>
<feature type="transmembrane region" description="Helical" evidence="2">
    <location>
        <begin position="188"/>
        <end position="209"/>
    </location>
</feature>
<evidence type="ECO:0000313" key="4">
    <source>
        <dbReference type="Proteomes" id="UP000006461"/>
    </source>
</evidence>
<feature type="region of interest" description="Disordered" evidence="1">
    <location>
        <begin position="122"/>
        <end position="157"/>
    </location>
</feature>